<keyword evidence="2" id="KW-0472">Membrane</keyword>
<feature type="transmembrane region" description="Helical" evidence="2">
    <location>
        <begin position="94"/>
        <end position="113"/>
    </location>
</feature>
<keyword evidence="2" id="KW-0812">Transmembrane</keyword>
<dbReference type="Gene3D" id="3.30.10.20">
    <property type="match status" value="3"/>
</dbReference>
<keyword evidence="5" id="KW-1185">Reference proteome</keyword>
<dbReference type="OrthoDB" id="1641593at2"/>
<protein>
    <submittedName>
        <fullName evidence="4">PASTA domain-containing protein</fullName>
    </submittedName>
</protein>
<dbReference type="Pfam" id="PF03793">
    <property type="entry name" value="PASTA"/>
    <property type="match status" value="3"/>
</dbReference>
<reference evidence="5" key="1">
    <citation type="submission" date="2016-09" db="EMBL/GenBank/DDBJ databases">
        <authorList>
            <person name="Gulvik C.A."/>
        </authorList>
    </citation>
    <scope>NUCLEOTIDE SEQUENCE [LARGE SCALE GENOMIC DNA]</scope>
    <source>
        <strain evidence="5">LMG 26676</strain>
    </source>
</reference>
<evidence type="ECO:0000313" key="5">
    <source>
        <dbReference type="Proteomes" id="UP000094469"/>
    </source>
</evidence>
<feature type="region of interest" description="Disordered" evidence="1">
    <location>
        <begin position="1"/>
        <end position="83"/>
    </location>
</feature>
<accession>A0A1E5HGF0</accession>
<organism evidence="4 5">
    <name type="scientific">Enterococcus ureilyticus</name>
    <dbReference type="NCBI Taxonomy" id="1131292"/>
    <lineage>
        <taxon>Bacteria</taxon>
        <taxon>Bacillati</taxon>
        <taxon>Bacillota</taxon>
        <taxon>Bacilli</taxon>
        <taxon>Lactobacillales</taxon>
        <taxon>Enterococcaceae</taxon>
        <taxon>Enterococcus</taxon>
    </lineage>
</organism>
<comment type="caution">
    <text evidence="4">The sequence shown here is derived from an EMBL/GenBank/DDBJ whole genome shotgun (WGS) entry which is preliminary data.</text>
</comment>
<keyword evidence="2" id="KW-1133">Transmembrane helix</keyword>
<evidence type="ECO:0000256" key="2">
    <source>
        <dbReference type="SAM" id="Phobius"/>
    </source>
</evidence>
<dbReference type="AlphaFoldDB" id="A0A1E5HGF0"/>
<feature type="domain" description="PASTA" evidence="3">
    <location>
        <begin position="256"/>
        <end position="328"/>
    </location>
</feature>
<feature type="compositionally biased region" description="Basic and acidic residues" evidence="1">
    <location>
        <begin position="475"/>
        <end position="488"/>
    </location>
</feature>
<dbReference type="SMART" id="SM00740">
    <property type="entry name" value="PASTA"/>
    <property type="match status" value="4"/>
</dbReference>
<dbReference type="EMBL" id="MIKC01000002">
    <property type="protein sequence ID" value="OEG23700.1"/>
    <property type="molecule type" value="Genomic_DNA"/>
</dbReference>
<dbReference type="InterPro" id="IPR005543">
    <property type="entry name" value="PASTA_dom"/>
</dbReference>
<evidence type="ECO:0000256" key="1">
    <source>
        <dbReference type="SAM" id="MobiDB-lite"/>
    </source>
</evidence>
<evidence type="ECO:0000313" key="4">
    <source>
        <dbReference type="EMBL" id="OEG23700.1"/>
    </source>
</evidence>
<dbReference type="STRING" id="1131292.BCR24_10325"/>
<name>A0A1E5HGF0_9ENTE</name>
<feature type="compositionally biased region" description="Polar residues" evidence="1">
    <location>
        <begin position="68"/>
        <end position="77"/>
    </location>
</feature>
<dbReference type="CDD" id="cd06577">
    <property type="entry name" value="PASTA_pknB"/>
    <property type="match status" value="3"/>
</dbReference>
<dbReference type="RefSeq" id="WP_069638899.1">
    <property type="nucleotide sequence ID" value="NZ_JAFBEZ010000011.1"/>
</dbReference>
<sequence length="488" mass="55029">MSDFLSNFNKSNYEDTKEKKLRDKAELPKQESEVQPSKEPVNERTTKIGPNNRTESKKTDIETEQEIPIQSRSTQLDDGTEIDPTYHKKRKQKMILSGILSVLVLCLVYFAYYQMTHVKLPDFTGKDLAEARAWATENKLKLTVEQTYNKEIDINKVISQNSKQGSKLKKGAELTVKSSLGADPEEKVALPDFMTMKKSEAEKWIKDNQADNVSLIDEYSDSIEKGKAIRFEIVNKEVNKDNYKRKDKANMYYSKGKETFEKNISVPDFTKKMKSEVESWAKTNDIKVTYEEASSAEVPTESIISQSIAKDQKVAKKDSMTVTVSLGKGYVVPNFAEYTQEEAATAVEGLTVQAKSVFTNNVPYGQLISQSVEAGTQLTSKDELKLKVYYSAGQPYLKDLRGSTLEGDLQKQFYDDFQSKGANIQYTVKYVDSAEPKGTVVGMSAYNLYVPLDYTVTLDISLGNLEGASNYTPKSPEKESDEKQEQLQ</sequence>
<feature type="region of interest" description="Disordered" evidence="1">
    <location>
        <begin position="467"/>
        <end position="488"/>
    </location>
</feature>
<feature type="compositionally biased region" description="Basic and acidic residues" evidence="1">
    <location>
        <begin position="12"/>
        <end position="32"/>
    </location>
</feature>
<feature type="compositionally biased region" description="Polar residues" evidence="1">
    <location>
        <begin position="1"/>
        <end position="11"/>
    </location>
</feature>
<evidence type="ECO:0000259" key="3">
    <source>
        <dbReference type="PROSITE" id="PS51178"/>
    </source>
</evidence>
<proteinExistence type="predicted"/>
<feature type="domain" description="PASTA" evidence="3">
    <location>
        <begin position="114"/>
        <end position="180"/>
    </location>
</feature>
<gene>
    <name evidence="4" type="ORF">BCR24_10325</name>
</gene>
<dbReference type="Proteomes" id="UP000094469">
    <property type="component" value="Unassembled WGS sequence"/>
</dbReference>
<dbReference type="PROSITE" id="PS51178">
    <property type="entry name" value="PASTA"/>
    <property type="match status" value="2"/>
</dbReference>